<evidence type="ECO:0000256" key="1">
    <source>
        <dbReference type="SAM" id="MobiDB-lite"/>
    </source>
</evidence>
<gene>
    <name evidence="2" type="ORF">CEV08_08435</name>
</gene>
<sequence length="61" mass="7024">MRSRADIVYIKDGKLFVGEVKTGKNAKLSEQQKILKEAYKKEMQSPQKANLRNLLKRTKSS</sequence>
<proteinExistence type="predicted"/>
<accession>A0A2N9Y948</accession>
<comment type="caution">
    <text evidence="2">The sequence shown here is derived from an EMBL/GenBank/DDBJ whole genome shotgun (WGS) entry which is preliminary data.</text>
</comment>
<dbReference type="AlphaFoldDB" id="A0A2N9Y948"/>
<evidence type="ECO:0000313" key="3">
    <source>
        <dbReference type="Proteomes" id="UP000230791"/>
    </source>
</evidence>
<organism evidence="2 3">
    <name type="scientific">Bartonella tribocorum</name>
    <dbReference type="NCBI Taxonomy" id="85701"/>
    <lineage>
        <taxon>Bacteria</taxon>
        <taxon>Pseudomonadati</taxon>
        <taxon>Pseudomonadota</taxon>
        <taxon>Alphaproteobacteria</taxon>
        <taxon>Hyphomicrobiales</taxon>
        <taxon>Bartonellaceae</taxon>
        <taxon>Bartonella</taxon>
    </lineage>
</organism>
<evidence type="ECO:0000313" key="2">
    <source>
        <dbReference type="EMBL" id="PIT68231.1"/>
    </source>
</evidence>
<feature type="region of interest" description="Disordered" evidence="1">
    <location>
        <begin position="40"/>
        <end position="61"/>
    </location>
</feature>
<dbReference type="EMBL" id="NJPP01000043">
    <property type="protein sequence ID" value="PIT68231.1"/>
    <property type="molecule type" value="Genomic_DNA"/>
</dbReference>
<reference evidence="2 3" key="1">
    <citation type="submission" date="2017-06" db="EMBL/GenBank/DDBJ databases">
        <title>Draft genome of Bartonella tribocorum C635.</title>
        <authorList>
            <person name="Hadjadj L."/>
            <person name="Jiyipong T."/>
            <person name="Diene S.M."/>
            <person name="Morand S."/>
            <person name="Rolain J.-M."/>
        </authorList>
    </citation>
    <scope>NUCLEOTIDE SEQUENCE [LARGE SCALE GENOMIC DNA]</scope>
    <source>
        <strain evidence="2 3">C635</strain>
    </source>
</reference>
<dbReference type="Proteomes" id="UP000230791">
    <property type="component" value="Unassembled WGS sequence"/>
</dbReference>
<name>A0A2N9Y948_9HYPH</name>
<protein>
    <submittedName>
        <fullName evidence="2">Uncharacterized protein</fullName>
    </submittedName>
</protein>